<sequence>MNLPPPRRGSSLPLLSARLTTRRRPSEATRRGCPAPLPGAMDGIEGLLVRDFGMRRAAGQGEAYGWCQLPPRRRICRRMVQPRQIHIDPILRPPLRQPRPRARVPSALSSARSRWMPGRGPSRRPHLL</sequence>
<gene>
    <name evidence="2" type="ORF">PVAP13_2KG390000</name>
</gene>
<evidence type="ECO:0000256" key="1">
    <source>
        <dbReference type="SAM" id="MobiDB-lite"/>
    </source>
</evidence>
<keyword evidence="3" id="KW-1185">Reference proteome</keyword>
<evidence type="ECO:0000313" key="2">
    <source>
        <dbReference type="EMBL" id="KAG2644963.1"/>
    </source>
</evidence>
<reference evidence="2" key="1">
    <citation type="submission" date="2020-05" db="EMBL/GenBank/DDBJ databases">
        <title>WGS assembly of Panicum virgatum.</title>
        <authorList>
            <person name="Lovell J.T."/>
            <person name="Jenkins J."/>
            <person name="Shu S."/>
            <person name="Juenger T.E."/>
            <person name="Schmutz J."/>
        </authorList>
    </citation>
    <scope>NUCLEOTIDE SEQUENCE</scope>
    <source>
        <strain evidence="2">AP13</strain>
    </source>
</reference>
<dbReference type="Proteomes" id="UP000823388">
    <property type="component" value="Chromosome 2K"/>
</dbReference>
<accession>A0A8T0WJX8</accession>
<name>A0A8T0WJX8_PANVG</name>
<dbReference type="AlphaFoldDB" id="A0A8T0WJX8"/>
<organism evidence="2 3">
    <name type="scientific">Panicum virgatum</name>
    <name type="common">Blackwell switchgrass</name>
    <dbReference type="NCBI Taxonomy" id="38727"/>
    <lineage>
        <taxon>Eukaryota</taxon>
        <taxon>Viridiplantae</taxon>
        <taxon>Streptophyta</taxon>
        <taxon>Embryophyta</taxon>
        <taxon>Tracheophyta</taxon>
        <taxon>Spermatophyta</taxon>
        <taxon>Magnoliopsida</taxon>
        <taxon>Liliopsida</taxon>
        <taxon>Poales</taxon>
        <taxon>Poaceae</taxon>
        <taxon>PACMAD clade</taxon>
        <taxon>Panicoideae</taxon>
        <taxon>Panicodae</taxon>
        <taxon>Paniceae</taxon>
        <taxon>Panicinae</taxon>
        <taxon>Panicum</taxon>
        <taxon>Panicum sect. Hiantes</taxon>
    </lineage>
</organism>
<dbReference type="EMBL" id="CM029039">
    <property type="protein sequence ID" value="KAG2644963.1"/>
    <property type="molecule type" value="Genomic_DNA"/>
</dbReference>
<feature type="region of interest" description="Disordered" evidence="1">
    <location>
        <begin position="86"/>
        <end position="128"/>
    </location>
</feature>
<feature type="compositionally biased region" description="Low complexity" evidence="1">
    <location>
        <begin position="8"/>
        <end position="19"/>
    </location>
</feature>
<feature type="region of interest" description="Disordered" evidence="1">
    <location>
        <begin position="1"/>
        <end position="40"/>
    </location>
</feature>
<protein>
    <submittedName>
        <fullName evidence="2">Uncharacterized protein</fullName>
    </submittedName>
</protein>
<evidence type="ECO:0000313" key="3">
    <source>
        <dbReference type="Proteomes" id="UP000823388"/>
    </source>
</evidence>
<comment type="caution">
    <text evidence="2">The sequence shown here is derived from an EMBL/GenBank/DDBJ whole genome shotgun (WGS) entry which is preliminary data.</text>
</comment>
<proteinExistence type="predicted"/>